<evidence type="ECO:0000313" key="2">
    <source>
        <dbReference type="EMBL" id="TFY50304.1"/>
    </source>
</evidence>
<sequence>STPPLLPAVSPPPPADPPLPIDLTADNDNVASQPVEVPGCGMASQKSETGPGKRYPRSKGMKESKRLRRQKARAAKAALTGPRDCKMWSSISRAYSQPLAIEVKFSVSMLTAVKLTYVGLSDPRKDHGVWTLEDYLSGRLGQRFKLMEWDGNEPRVLCTTEGHQIGIMPSMPKDKDWLSTVESVASLMEKVRLEGAGRWKGKQLVGRRGDFVAVNVGTAYGLGHKFPANLKNRGREGLVNKLLADPGVQQIAGFGSSVLKTYAPKIFKHYADSLDTLYASGGPCTSVFRNSVFPTAAFNLGPRCVCRGHKDNTNVPHGLCAITAMGTFNYKKGGHLVLWDLGLIIEFPPGATILIPSSTLHHGNTAIGKDERRYSFTQYCMGGLLRWVRYGLRPANSLSRKERELIDGDITHTSREAMAMFSKVTELQKDRDAYLTA</sequence>
<feature type="non-terminal residue" evidence="2">
    <location>
        <position position="1"/>
    </location>
</feature>
<feature type="compositionally biased region" description="Pro residues" evidence="1">
    <location>
        <begin position="1"/>
        <end position="20"/>
    </location>
</feature>
<accession>A0A4Y9XJM2</accession>
<name>A0A4Y9XJM2_9AGAM</name>
<evidence type="ECO:0000256" key="1">
    <source>
        <dbReference type="SAM" id="MobiDB-lite"/>
    </source>
</evidence>
<dbReference type="EMBL" id="SEOQ01001891">
    <property type="protein sequence ID" value="TFY50304.1"/>
    <property type="molecule type" value="Genomic_DNA"/>
</dbReference>
<dbReference type="STRING" id="205917.A0A4Y9XJM2"/>
<protein>
    <submittedName>
        <fullName evidence="2">Uncharacterized protein</fullName>
    </submittedName>
</protein>
<evidence type="ECO:0000313" key="3">
    <source>
        <dbReference type="Proteomes" id="UP000298327"/>
    </source>
</evidence>
<feature type="region of interest" description="Disordered" evidence="1">
    <location>
        <begin position="1"/>
        <end position="67"/>
    </location>
</feature>
<reference evidence="2 3" key="1">
    <citation type="submission" date="2019-02" db="EMBL/GenBank/DDBJ databases">
        <title>Genome sequencing of the rare red list fungi Dentipellis fragilis.</title>
        <authorList>
            <person name="Buettner E."/>
            <person name="Kellner H."/>
        </authorList>
    </citation>
    <scope>NUCLEOTIDE SEQUENCE [LARGE SCALE GENOMIC DNA]</scope>
    <source>
        <strain evidence="2 3">DSM 105465</strain>
    </source>
</reference>
<proteinExistence type="predicted"/>
<dbReference type="OrthoDB" id="3202607at2759"/>
<dbReference type="Proteomes" id="UP000298327">
    <property type="component" value="Unassembled WGS sequence"/>
</dbReference>
<dbReference type="AlphaFoldDB" id="A0A4Y9XJM2"/>
<dbReference type="Gene3D" id="3.60.130.30">
    <property type="match status" value="1"/>
</dbReference>
<organism evidence="2 3">
    <name type="scientific">Dentipellis fragilis</name>
    <dbReference type="NCBI Taxonomy" id="205917"/>
    <lineage>
        <taxon>Eukaryota</taxon>
        <taxon>Fungi</taxon>
        <taxon>Dikarya</taxon>
        <taxon>Basidiomycota</taxon>
        <taxon>Agaricomycotina</taxon>
        <taxon>Agaricomycetes</taxon>
        <taxon>Russulales</taxon>
        <taxon>Hericiaceae</taxon>
        <taxon>Dentipellis</taxon>
    </lineage>
</organism>
<feature type="compositionally biased region" description="Basic residues" evidence="1">
    <location>
        <begin position="54"/>
        <end position="67"/>
    </location>
</feature>
<keyword evidence="3" id="KW-1185">Reference proteome</keyword>
<gene>
    <name evidence="2" type="ORF">EVG20_g11598</name>
</gene>
<comment type="caution">
    <text evidence="2">The sequence shown here is derived from an EMBL/GenBank/DDBJ whole genome shotgun (WGS) entry which is preliminary data.</text>
</comment>